<keyword evidence="1" id="KW-0472">Membrane</keyword>
<reference evidence="2" key="1">
    <citation type="journal article" date="2021" name="Proc. Natl. Acad. Sci. U.S.A.">
        <title>A Catalog of Tens of Thousands of Viruses from Human Metagenomes Reveals Hidden Associations with Chronic Diseases.</title>
        <authorList>
            <person name="Tisza M.J."/>
            <person name="Buck C.B."/>
        </authorList>
    </citation>
    <scope>NUCLEOTIDE SEQUENCE</scope>
    <source>
        <strain evidence="2">Ctiil21</strain>
    </source>
</reference>
<organism evidence="2">
    <name type="scientific">Myoviridae sp. ctiil21</name>
    <dbReference type="NCBI Taxonomy" id="2825153"/>
    <lineage>
        <taxon>Viruses</taxon>
        <taxon>Duplodnaviria</taxon>
        <taxon>Heunggongvirae</taxon>
        <taxon>Uroviricota</taxon>
        <taxon>Caudoviricetes</taxon>
    </lineage>
</organism>
<dbReference type="EMBL" id="BK015343">
    <property type="protein sequence ID" value="DAE02221.1"/>
    <property type="molecule type" value="Genomic_DNA"/>
</dbReference>
<protein>
    <submittedName>
        <fullName evidence="2">Uncharacterized protein</fullName>
    </submittedName>
</protein>
<feature type="transmembrane region" description="Helical" evidence="1">
    <location>
        <begin position="17"/>
        <end position="36"/>
    </location>
</feature>
<sequence length="66" mass="7916">MSEIKRRWKLWSVGQKLLFIGTVFWVLPLLWTLCVIGKIGDFAASANWTIGMFWKERFRMRKEIPK</sequence>
<keyword evidence="1" id="KW-0812">Transmembrane</keyword>
<evidence type="ECO:0000256" key="1">
    <source>
        <dbReference type="SAM" id="Phobius"/>
    </source>
</evidence>
<keyword evidence="1" id="KW-1133">Transmembrane helix</keyword>
<proteinExistence type="predicted"/>
<name>A0A8S5P6H8_9CAUD</name>
<evidence type="ECO:0000313" key="2">
    <source>
        <dbReference type="EMBL" id="DAE02221.1"/>
    </source>
</evidence>
<accession>A0A8S5P6H8</accession>